<dbReference type="PIRSF" id="PIRSF037227">
    <property type="entry name" value="Aminobenzoyl-glu_utiliz_pB"/>
    <property type="match status" value="1"/>
</dbReference>
<sequence length="478" mass="52300">MNKFLLPLCLFFAFSLQAQKEIPANKKELIQSIESREDELIALSDKIWALAETAFEENESAKLLADYAEKEGFSVERGVAGMPTAFVATYGSGSPVISVLGEFDALPGISQKAQPTKEPLDEGKAGHGCGHNLFGVGSLAAAIAIKDQIESGDIKGTVKFFGTPSEEKYFGKIWMVDAGLWDDVDVNISWHPAAKTEADVQSSLALVDFKVEFFGQAAHASADPWNGRSASDALELYTTGVNYYREHVKPTVRMHYHIQDGGQVVNVVPDYSLLWMRVRDTKRDGLMPVFEHAKKMAEGAAIMANVDYKVSLISGIYETLVNREGGKIMQNNLELLGPIEYSQEEIDFGKSIQKETGKELVGMDSEIKPLEETKEHPGGGSTDVGDVSWNVPNINLSVTTAPKDTPWHSWAVVACGGMSIGHKGMIYAGKAMSMTMLDLFENPELVEKVKKEYQERKGDATYEAIIPDGPPPIPDTAK</sequence>
<dbReference type="GO" id="GO:0046657">
    <property type="term" value="P:folic acid catabolic process"/>
    <property type="evidence" value="ECO:0007669"/>
    <property type="project" value="TreeGrafter"/>
</dbReference>
<keyword evidence="1" id="KW-0378">Hydrolase</keyword>
<evidence type="ECO:0000313" key="2">
    <source>
        <dbReference type="EMBL" id="MCP9201015.1"/>
    </source>
</evidence>
<proteinExistence type="predicted"/>
<dbReference type="AlphaFoldDB" id="A0A9X2KZ70"/>
<dbReference type="PANTHER" id="PTHR30575:SF0">
    <property type="entry name" value="XAA-ARG DIPEPTIDASE"/>
    <property type="match status" value="1"/>
</dbReference>
<dbReference type="GO" id="GO:0016805">
    <property type="term" value="F:dipeptidase activity"/>
    <property type="evidence" value="ECO:0007669"/>
    <property type="project" value="TreeGrafter"/>
</dbReference>
<dbReference type="RefSeq" id="WP_241552685.1">
    <property type="nucleotide sequence ID" value="NZ_JANCNS010000003.1"/>
</dbReference>
<keyword evidence="3" id="KW-1185">Reference proteome</keyword>
<dbReference type="Pfam" id="PF01546">
    <property type="entry name" value="Peptidase_M20"/>
    <property type="match status" value="1"/>
</dbReference>
<evidence type="ECO:0000313" key="3">
    <source>
        <dbReference type="Proteomes" id="UP001155280"/>
    </source>
</evidence>
<dbReference type="InterPro" id="IPR036264">
    <property type="entry name" value="Bact_exopeptidase_dim_dom"/>
</dbReference>
<gene>
    <name evidence="2" type="ORF">MKO06_13945</name>
</gene>
<dbReference type="PANTHER" id="PTHR30575">
    <property type="entry name" value="PEPTIDASE M20"/>
    <property type="match status" value="1"/>
</dbReference>
<dbReference type="InterPro" id="IPR002933">
    <property type="entry name" value="Peptidase_M20"/>
</dbReference>
<dbReference type="InterPro" id="IPR052030">
    <property type="entry name" value="Peptidase_M20/M20A_hydrolases"/>
</dbReference>
<protein>
    <submittedName>
        <fullName evidence="2">Amidohydrolase</fullName>
    </submittedName>
</protein>
<evidence type="ECO:0000256" key="1">
    <source>
        <dbReference type="ARBA" id="ARBA00022801"/>
    </source>
</evidence>
<reference evidence="2" key="1">
    <citation type="submission" date="2022-07" db="EMBL/GenBank/DDBJ databases">
        <title>Gramela sediminis sp. nov., isolated from deep-sea sediment of the Indian Ocean.</title>
        <authorList>
            <person name="Shi H."/>
        </authorList>
    </citation>
    <scope>NUCLEOTIDE SEQUENCE</scope>
    <source>
        <strain evidence="2">GC03-9</strain>
    </source>
</reference>
<dbReference type="InterPro" id="IPR017439">
    <property type="entry name" value="Amidohydrolase"/>
</dbReference>
<dbReference type="GO" id="GO:0005737">
    <property type="term" value="C:cytoplasm"/>
    <property type="evidence" value="ECO:0007669"/>
    <property type="project" value="TreeGrafter"/>
</dbReference>
<accession>A0A9X2KZ70</accession>
<dbReference type="Gene3D" id="3.40.630.10">
    <property type="entry name" value="Zn peptidases"/>
    <property type="match status" value="1"/>
</dbReference>
<dbReference type="Gene3D" id="3.30.70.360">
    <property type="match status" value="1"/>
</dbReference>
<dbReference type="Proteomes" id="UP001155280">
    <property type="component" value="Unassembled WGS sequence"/>
</dbReference>
<organism evidence="2 3">
    <name type="scientific">Christiangramia oceanisediminis</name>
    <dbReference type="NCBI Taxonomy" id="2920386"/>
    <lineage>
        <taxon>Bacteria</taxon>
        <taxon>Pseudomonadati</taxon>
        <taxon>Bacteroidota</taxon>
        <taxon>Flavobacteriia</taxon>
        <taxon>Flavobacteriales</taxon>
        <taxon>Flavobacteriaceae</taxon>
        <taxon>Christiangramia</taxon>
    </lineage>
</organism>
<dbReference type="SUPFAM" id="SSF55031">
    <property type="entry name" value="Bacterial exopeptidase dimerisation domain"/>
    <property type="match status" value="1"/>
</dbReference>
<dbReference type="InterPro" id="IPR017145">
    <property type="entry name" value="Aminobenzoyl-glu_utiliz_pB"/>
</dbReference>
<comment type="caution">
    <text evidence="2">The sequence shown here is derived from an EMBL/GenBank/DDBJ whole genome shotgun (WGS) entry which is preliminary data.</text>
</comment>
<name>A0A9X2KZ70_9FLAO</name>
<dbReference type="EMBL" id="JANCNS010000003">
    <property type="protein sequence ID" value="MCP9201015.1"/>
    <property type="molecule type" value="Genomic_DNA"/>
</dbReference>
<dbReference type="SUPFAM" id="SSF53187">
    <property type="entry name" value="Zn-dependent exopeptidases"/>
    <property type="match status" value="1"/>
</dbReference>
<dbReference type="GO" id="GO:0071713">
    <property type="term" value="F:para-aminobenzoyl-glutamate hydrolase activity"/>
    <property type="evidence" value="ECO:0007669"/>
    <property type="project" value="TreeGrafter"/>
</dbReference>
<dbReference type="NCBIfam" id="TIGR01891">
    <property type="entry name" value="amidohydrolases"/>
    <property type="match status" value="1"/>
</dbReference>